<dbReference type="PANTHER" id="PTHR44196">
    <property type="entry name" value="DEHYDROGENASE/REDUCTASE SDR FAMILY MEMBER 7B"/>
    <property type="match status" value="1"/>
</dbReference>
<protein>
    <submittedName>
        <fullName evidence="4">SDR family NAD(P)-dependent oxidoreductase</fullName>
    </submittedName>
</protein>
<dbReference type="PRINTS" id="PR00081">
    <property type="entry name" value="GDHRDH"/>
</dbReference>
<dbReference type="RefSeq" id="WP_103968872.1">
    <property type="nucleotide sequence ID" value="NZ_FNVC01000007.1"/>
</dbReference>
<gene>
    <name evidence="4" type="ORF">HOP61_08825</name>
</gene>
<accession>A0AAW4YUC8</accession>
<dbReference type="GO" id="GO:0016020">
    <property type="term" value="C:membrane"/>
    <property type="evidence" value="ECO:0007669"/>
    <property type="project" value="TreeGrafter"/>
</dbReference>
<evidence type="ECO:0000313" key="4">
    <source>
        <dbReference type="EMBL" id="MCE8051393.1"/>
    </source>
</evidence>
<sequence>MQLKRLHEQVIVLTGATTGIGLVTARLAARRGARLSLAARSEEALDELVAELRQQGCDAIHTVTDVGSEADVRRLAEATVAHFGGFDTWVNNAAAAIYGNLEDVPLEDQRRLFDTNFWGMVHGSLVACEHLRQRGGKLINVGSVLSERAIPVQGIYSASKAAVLGYTDALRMELEQAGAPVSVTLIKPAAIDTPYQDHAANYTYRGPKNPPPVYAPETVARAIFHAAEHQEREIVVGGGGKAVTTLGNAAPRLADKVMSHLMPWMQHSRERLSHTTRGALYEPRNVLEERGGYGFTLEHSLYAMLMRHRTATTALLLGAGLSYYLVRRLSPVPRFRRPRPALVPRSWPLD</sequence>
<dbReference type="InterPro" id="IPR020904">
    <property type="entry name" value="Sc_DH/Rdtase_CS"/>
</dbReference>
<dbReference type="PROSITE" id="PS00061">
    <property type="entry name" value="ADH_SHORT"/>
    <property type="match status" value="1"/>
</dbReference>
<reference evidence="4" key="2">
    <citation type="journal article" date="2021" name="Front. Microbiol.">
        <title>Aerobic Denitrification and Heterotrophic Sulfur Oxidation in the Genus Halomonas Revealed by Six Novel Species Characterizations and Genome-Based Analysis.</title>
        <authorList>
            <person name="Wang L."/>
            <person name="Shao Z."/>
        </authorList>
    </citation>
    <scope>NUCLEOTIDE SEQUENCE</scope>
    <source>
        <strain evidence="4">MCCC 1A05776</strain>
    </source>
</reference>
<dbReference type="PRINTS" id="PR00080">
    <property type="entry name" value="SDRFAMILY"/>
</dbReference>
<comment type="caution">
    <text evidence="4">The sequence shown here is derived from an EMBL/GenBank/DDBJ whole genome shotgun (WGS) entry which is preliminary data.</text>
</comment>
<name>A0AAW4YUC8_9GAMM</name>
<dbReference type="GO" id="GO:0016491">
    <property type="term" value="F:oxidoreductase activity"/>
    <property type="evidence" value="ECO:0007669"/>
    <property type="project" value="UniProtKB-KW"/>
</dbReference>
<dbReference type="SUPFAM" id="SSF51735">
    <property type="entry name" value="NAD(P)-binding Rossmann-fold domains"/>
    <property type="match status" value="1"/>
</dbReference>
<dbReference type="PANTHER" id="PTHR44196:SF1">
    <property type="entry name" value="DEHYDROGENASE_REDUCTASE SDR FAMILY MEMBER 7B"/>
    <property type="match status" value="1"/>
</dbReference>
<keyword evidence="2" id="KW-0560">Oxidoreductase</keyword>
<dbReference type="Gene3D" id="3.40.50.720">
    <property type="entry name" value="NAD(P)-binding Rossmann-like Domain"/>
    <property type="match status" value="1"/>
</dbReference>
<organism evidence="4 5">
    <name type="scientific">Billgrantia desiderata</name>
    <dbReference type="NCBI Taxonomy" id="52021"/>
    <lineage>
        <taxon>Bacteria</taxon>
        <taxon>Pseudomonadati</taxon>
        <taxon>Pseudomonadota</taxon>
        <taxon>Gammaproteobacteria</taxon>
        <taxon>Oceanospirillales</taxon>
        <taxon>Halomonadaceae</taxon>
        <taxon>Billgrantia</taxon>
    </lineage>
</organism>
<evidence type="ECO:0000256" key="3">
    <source>
        <dbReference type="RuleBase" id="RU000363"/>
    </source>
</evidence>
<comment type="similarity">
    <text evidence="1 3">Belongs to the short-chain dehydrogenases/reductases (SDR) family.</text>
</comment>
<evidence type="ECO:0000313" key="5">
    <source>
        <dbReference type="Proteomes" id="UP001320178"/>
    </source>
</evidence>
<dbReference type="Pfam" id="PF00106">
    <property type="entry name" value="adh_short"/>
    <property type="match status" value="1"/>
</dbReference>
<dbReference type="InterPro" id="IPR002347">
    <property type="entry name" value="SDR_fam"/>
</dbReference>
<proteinExistence type="inferred from homology"/>
<dbReference type="Proteomes" id="UP001320178">
    <property type="component" value="Unassembled WGS sequence"/>
</dbReference>
<dbReference type="InterPro" id="IPR036291">
    <property type="entry name" value="NAD(P)-bd_dom_sf"/>
</dbReference>
<evidence type="ECO:0000256" key="2">
    <source>
        <dbReference type="ARBA" id="ARBA00023002"/>
    </source>
</evidence>
<dbReference type="EMBL" id="JABFTS010000002">
    <property type="protein sequence ID" value="MCE8051393.1"/>
    <property type="molecule type" value="Genomic_DNA"/>
</dbReference>
<evidence type="ECO:0000256" key="1">
    <source>
        <dbReference type="ARBA" id="ARBA00006484"/>
    </source>
</evidence>
<dbReference type="AlphaFoldDB" id="A0AAW4YUC8"/>
<reference evidence="4" key="1">
    <citation type="submission" date="2020-05" db="EMBL/GenBank/DDBJ databases">
        <authorList>
            <person name="Wang L."/>
            <person name="Shao Z."/>
        </authorList>
    </citation>
    <scope>NUCLEOTIDE SEQUENCE</scope>
    <source>
        <strain evidence="4">MCCC 1A05776</strain>
    </source>
</reference>
<dbReference type="NCBIfam" id="NF005495">
    <property type="entry name" value="PRK07109.1"/>
    <property type="match status" value="1"/>
</dbReference>